<gene>
    <name evidence="2" type="ORF">TI39_contig900g00006</name>
</gene>
<protein>
    <submittedName>
        <fullName evidence="2">Cytidine and deoxycytidylate deaminase zinc-binding domain protein</fullName>
    </submittedName>
</protein>
<dbReference type="InterPro" id="IPR016193">
    <property type="entry name" value="Cytidine_deaminase-like"/>
</dbReference>
<evidence type="ECO:0000313" key="3">
    <source>
        <dbReference type="Proteomes" id="UP000033647"/>
    </source>
</evidence>
<keyword evidence="3" id="KW-1185">Reference proteome</keyword>
<dbReference type="OrthoDB" id="252265at2759"/>
<dbReference type="Gene3D" id="3.40.140.10">
    <property type="entry name" value="Cytidine Deaminase, domain 2"/>
    <property type="match status" value="1"/>
</dbReference>
<dbReference type="PROSITE" id="PS51747">
    <property type="entry name" value="CYT_DCMP_DEAMINASES_2"/>
    <property type="match status" value="1"/>
</dbReference>
<dbReference type="GO" id="GO:0003824">
    <property type="term" value="F:catalytic activity"/>
    <property type="evidence" value="ECO:0007669"/>
    <property type="project" value="InterPro"/>
</dbReference>
<feature type="domain" description="CMP/dCMP-type deaminase" evidence="1">
    <location>
        <begin position="14"/>
        <end position="145"/>
    </location>
</feature>
<sequence length="186" mass="19917">MSTSTSPPSSSAPLDHTHYLHLCLAQARLSPPKPTNFRVGALLLSPSTSSEPLITGYTLECPGNTHAEQCCFIKLAAKSSCPVEELGWHLPKDTVLYTTMEPCVRRSVGNASCVERVLGLKGRDGRVVVRRVVVGVREPEVFVGVNEGRGALEQAGVEVVVVEGLEMEILEVATAGHVKEEEKDGG</sequence>
<comment type="caution">
    <text evidence="2">The sequence shown here is derived from an EMBL/GenBank/DDBJ whole genome shotgun (WGS) entry which is preliminary data.</text>
</comment>
<dbReference type="STRING" id="1047168.A0A0F4GEQ3"/>
<evidence type="ECO:0000259" key="1">
    <source>
        <dbReference type="PROSITE" id="PS51747"/>
    </source>
</evidence>
<dbReference type="GO" id="GO:0006139">
    <property type="term" value="P:nucleobase-containing compound metabolic process"/>
    <property type="evidence" value="ECO:0007669"/>
    <property type="project" value="UniProtKB-ARBA"/>
</dbReference>
<dbReference type="Pfam" id="PF18785">
    <property type="entry name" value="Inv-AAD"/>
    <property type="match status" value="1"/>
</dbReference>
<dbReference type="SUPFAM" id="SSF53927">
    <property type="entry name" value="Cytidine deaminase-like"/>
    <property type="match status" value="1"/>
</dbReference>
<evidence type="ECO:0000313" key="2">
    <source>
        <dbReference type="EMBL" id="KJX95908.1"/>
    </source>
</evidence>
<reference evidence="2 3" key="1">
    <citation type="submission" date="2015-03" db="EMBL/GenBank/DDBJ databases">
        <title>RNA-seq based gene annotation and comparative genomics of four Zymoseptoria species reveal species-specific pathogenicity related genes and transposable element activity.</title>
        <authorList>
            <person name="Grandaubert J."/>
            <person name="Bhattacharyya A."/>
            <person name="Stukenbrock E.H."/>
        </authorList>
    </citation>
    <scope>NUCLEOTIDE SEQUENCE [LARGE SCALE GENOMIC DNA]</scope>
    <source>
        <strain evidence="2 3">Zb18110</strain>
    </source>
</reference>
<dbReference type="Proteomes" id="UP000033647">
    <property type="component" value="Unassembled WGS sequence"/>
</dbReference>
<dbReference type="AlphaFoldDB" id="A0A0F4GEQ3"/>
<dbReference type="InterPro" id="IPR002125">
    <property type="entry name" value="CMP_dCMP_dom"/>
</dbReference>
<accession>A0A0F4GEQ3</accession>
<proteinExistence type="predicted"/>
<dbReference type="EMBL" id="LAFY01000892">
    <property type="protein sequence ID" value="KJX95908.1"/>
    <property type="molecule type" value="Genomic_DNA"/>
</dbReference>
<organism evidence="2 3">
    <name type="scientific">Zymoseptoria brevis</name>
    <dbReference type="NCBI Taxonomy" id="1047168"/>
    <lineage>
        <taxon>Eukaryota</taxon>
        <taxon>Fungi</taxon>
        <taxon>Dikarya</taxon>
        <taxon>Ascomycota</taxon>
        <taxon>Pezizomycotina</taxon>
        <taxon>Dothideomycetes</taxon>
        <taxon>Dothideomycetidae</taxon>
        <taxon>Mycosphaerellales</taxon>
        <taxon>Mycosphaerellaceae</taxon>
        <taxon>Zymoseptoria</taxon>
    </lineage>
</organism>
<name>A0A0F4GEQ3_9PEZI</name>